<protein>
    <submittedName>
        <fullName evidence="1">Uncharacterized protein</fullName>
    </submittedName>
</protein>
<dbReference type="Ensembl" id="ENSOTST00005076874.2">
    <property type="protein sequence ID" value="ENSOTSP00005070838.1"/>
    <property type="gene ID" value="ENSOTSG00005033546.2"/>
</dbReference>
<dbReference type="GeneTree" id="ENSGT01060000251739"/>
<dbReference type="Proteomes" id="UP000694402">
    <property type="component" value="Unassembled WGS sequence"/>
</dbReference>
<reference evidence="1" key="1">
    <citation type="submission" date="2025-08" db="UniProtKB">
        <authorList>
            <consortium name="Ensembl"/>
        </authorList>
    </citation>
    <scope>IDENTIFICATION</scope>
</reference>
<reference evidence="1" key="2">
    <citation type="submission" date="2025-09" db="UniProtKB">
        <authorList>
            <consortium name="Ensembl"/>
        </authorList>
    </citation>
    <scope>IDENTIFICATION</scope>
</reference>
<name>A0A8C8I4J1_ONCTS</name>
<keyword evidence="2" id="KW-1185">Reference proteome</keyword>
<dbReference type="AlphaFoldDB" id="A0A8C8I4J1"/>
<evidence type="ECO:0000313" key="2">
    <source>
        <dbReference type="Proteomes" id="UP000694402"/>
    </source>
</evidence>
<organism evidence="1 2">
    <name type="scientific">Oncorhynchus tshawytscha</name>
    <name type="common">Chinook salmon</name>
    <name type="synonym">Salmo tshawytscha</name>
    <dbReference type="NCBI Taxonomy" id="74940"/>
    <lineage>
        <taxon>Eukaryota</taxon>
        <taxon>Metazoa</taxon>
        <taxon>Chordata</taxon>
        <taxon>Craniata</taxon>
        <taxon>Vertebrata</taxon>
        <taxon>Euteleostomi</taxon>
        <taxon>Actinopterygii</taxon>
        <taxon>Neopterygii</taxon>
        <taxon>Teleostei</taxon>
        <taxon>Protacanthopterygii</taxon>
        <taxon>Salmoniformes</taxon>
        <taxon>Salmonidae</taxon>
        <taxon>Salmoninae</taxon>
        <taxon>Oncorhynchus</taxon>
    </lineage>
</organism>
<proteinExistence type="predicted"/>
<accession>A0A8C8I4J1</accession>
<evidence type="ECO:0000313" key="1">
    <source>
        <dbReference type="Ensembl" id="ENSOTSP00005070838.1"/>
    </source>
</evidence>
<sequence length="64" mass="7690">LKHIKKERYYTIWCVQTLDLLYFFHHVNRAIWKDLEDAGFSEIKLMHIEALMIKPHIACGYAVK</sequence>